<evidence type="ECO:0000256" key="3">
    <source>
        <dbReference type="SAM" id="MobiDB-lite"/>
    </source>
</evidence>
<comment type="caution">
    <text evidence="4">The sequence shown here is derived from an EMBL/GenBank/DDBJ whole genome shotgun (WGS) entry which is preliminary data.</text>
</comment>
<name>A0AAE0J145_9PEZI</name>
<protein>
    <submittedName>
        <fullName evidence="4">Pyridoxal phosphate-dependent transferase</fullName>
    </submittedName>
</protein>
<evidence type="ECO:0000313" key="5">
    <source>
        <dbReference type="Proteomes" id="UP001278500"/>
    </source>
</evidence>
<gene>
    <name evidence="4" type="ORF">B0H65DRAFT_480631</name>
</gene>
<comment type="cofactor">
    <cofactor evidence="1">
        <name>pyridoxal 5'-phosphate</name>
        <dbReference type="ChEBI" id="CHEBI:597326"/>
    </cofactor>
</comment>
<sequence length="663" mass="72271">MTVKPITTPLGHSLPPHTPHAITTHLPGWDTALRLRDGDPELGKQLKSMYPRFSPLSLVKDLCTKILTHLSTTSPSSAPGISPSTHGCLPFTTPDAFPLSAAHCISHHRPAEHRYSESDASALQFRVVDFFDVPLIPNNASVPADAAALTEKVRLYLVIYPLKKSKGVMGVWTNPGVGISTRLAEVLLPLVPLPVEGSSSPETSSQFKVLEWTATGSDFVSGSGSGILTEKDIPKPTYLPESPAHQALRERIVALCQRLPVNPAIASRLTPNDIFLYTTGMAAVFRLQEALFKSGRRGPVVALGAVFHSTFHLFEEVEPTEGEEGEEEVEGFKHFGECEDSDKVMDQLEEYARGLREKGRGVGYLFVEFPSNPLLVSVDLGRLRKIADEYDFPVVVDDTVGSFCNIDVLPVADVVVTSLTKTFSGYADVMAGSILLSPSSRYHPLLSSTLNTSHHNTLSPPDAAHLLSNSSSYLARSQAHNLNAQMLASLLHTYSTTHQSPRVISRVLYPSFSPSASSPQTAYYLHHMRSGTAPAPSGPPYDEMEGNDSFTPGFGCLLSIDFPSKRVAKAFYDHLHVHQGPHLGAHLTIALPFNDLLWGAEESVRKYHAGYGAVPEQVRVSVGLEEWEELREVFEEALGWAEEEAVKEAAAEEEGKEGKEGEE</sequence>
<evidence type="ECO:0000256" key="2">
    <source>
        <dbReference type="ARBA" id="ARBA00022898"/>
    </source>
</evidence>
<dbReference type="Pfam" id="PF01053">
    <property type="entry name" value="Cys_Met_Meta_PP"/>
    <property type="match status" value="1"/>
</dbReference>
<feature type="region of interest" description="Disordered" evidence="3">
    <location>
        <begin position="644"/>
        <end position="663"/>
    </location>
</feature>
<keyword evidence="4" id="KW-0808">Transferase</keyword>
<evidence type="ECO:0000313" key="4">
    <source>
        <dbReference type="EMBL" id="KAK3335004.1"/>
    </source>
</evidence>
<keyword evidence="5" id="KW-1185">Reference proteome</keyword>
<dbReference type="GO" id="GO:0030170">
    <property type="term" value="F:pyridoxal phosphate binding"/>
    <property type="evidence" value="ECO:0007669"/>
    <property type="project" value="InterPro"/>
</dbReference>
<dbReference type="PANTHER" id="PTHR42699:SF1">
    <property type="entry name" value="CYSTATHIONINE GAMMA-SYNTHASE-RELATED"/>
    <property type="match status" value="1"/>
</dbReference>
<dbReference type="AlphaFoldDB" id="A0AAE0J145"/>
<dbReference type="EMBL" id="JAUEPP010000009">
    <property type="protein sequence ID" value="KAK3335004.1"/>
    <property type="molecule type" value="Genomic_DNA"/>
</dbReference>
<reference evidence="4" key="2">
    <citation type="submission" date="2023-06" db="EMBL/GenBank/DDBJ databases">
        <authorList>
            <consortium name="Lawrence Berkeley National Laboratory"/>
            <person name="Haridas S."/>
            <person name="Hensen N."/>
            <person name="Bonometti L."/>
            <person name="Westerberg I."/>
            <person name="Brannstrom I.O."/>
            <person name="Guillou S."/>
            <person name="Cros-Aarteil S."/>
            <person name="Calhoun S."/>
            <person name="Kuo A."/>
            <person name="Mondo S."/>
            <person name="Pangilinan J."/>
            <person name="Riley R."/>
            <person name="Labutti K."/>
            <person name="Andreopoulos B."/>
            <person name="Lipzen A."/>
            <person name="Chen C."/>
            <person name="Yanf M."/>
            <person name="Daum C."/>
            <person name="Ng V."/>
            <person name="Clum A."/>
            <person name="Steindorff A."/>
            <person name="Ohm R."/>
            <person name="Martin F."/>
            <person name="Silar P."/>
            <person name="Natvig D."/>
            <person name="Lalanne C."/>
            <person name="Gautier V."/>
            <person name="Ament-Velasquez S.L."/>
            <person name="Kruys A."/>
            <person name="Hutchinson M.I."/>
            <person name="Powell A.J."/>
            <person name="Barry K."/>
            <person name="Miller A.N."/>
            <person name="Grigoriev I.V."/>
            <person name="Debuchy R."/>
            <person name="Gladieux P."/>
            <person name="Thoren M.H."/>
            <person name="Johannesson H."/>
        </authorList>
    </citation>
    <scope>NUCLEOTIDE SEQUENCE</scope>
    <source>
        <strain evidence="4">CBS 560.94</strain>
    </source>
</reference>
<dbReference type="GO" id="GO:0019346">
    <property type="term" value="P:transsulfuration"/>
    <property type="evidence" value="ECO:0007669"/>
    <property type="project" value="InterPro"/>
</dbReference>
<dbReference type="PANTHER" id="PTHR42699">
    <property type="match status" value="1"/>
</dbReference>
<keyword evidence="2" id="KW-0663">Pyridoxal phosphate</keyword>
<dbReference type="InterPro" id="IPR051750">
    <property type="entry name" value="Trans-sulfuration_enzymes"/>
</dbReference>
<dbReference type="Gene3D" id="3.40.640.10">
    <property type="entry name" value="Type I PLP-dependent aspartate aminotransferase-like (Major domain)"/>
    <property type="match status" value="1"/>
</dbReference>
<dbReference type="GeneID" id="87864745"/>
<dbReference type="Proteomes" id="UP001278500">
    <property type="component" value="Unassembled WGS sequence"/>
</dbReference>
<dbReference type="InterPro" id="IPR015421">
    <property type="entry name" value="PyrdxlP-dep_Trfase_major"/>
</dbReference>
<organism evidence="4 5">
    <name type="scientific">Neurospora tetraspora</name>
    <dbReference type="NCBI Taxonomy" id="94610"/>
    <lineage>
        <taxon>Eukaryota</taxon>
        <taxon>Fungi</taxon>
        <taxon>Dikarya</taxon>
        <taxon>Ascomycota</taxon>
        <taxon>Pezizomycotina</taxon>
        <taxon>Sordariomycetes</taxon>
        <taxon>Sordariomycetidae</taxon>
        <taxon>Sordariales</taxon>
        <taxon>Sordariaceae</taxon>
        <taxon>Neurospora</taxon>
    </lineage>
</organism>
<dbReference type="SUPFAM" id="SSF53383">
    <property type="entry name" value="PLP-dependent transferases"/>
    <property type="match status" value="1"/>
</dbReference>
<dbReference type="InterPro" id="IPR015424">
    <property type="entry name" value="PyrdxlP-dep_Trfase"/>
</dbReference>
<dbReference type="InterPro" id="IPR000277">
    <property type="entry name" value="Cys/Met-Metab_PyrdxlP-dep_enz"/>
</dbReference>
<evidence type="ECO:0000256" key="1">
    <source>
        <dbReference type="ARBA" id="ARBA00001933"/>
    </source>
</evidence>
<proteinExistence type="predicted"/>
<dbReference type="RefSeq" id="XP_062677170.1">
    <property type="nucleotide sequence ID" value="XM_062827591.1"/>
</dbReference>
<reference evidence="4" key="1">
    <citation type="journal article" date="2023" name="Mol. Phylogenet. Evol.">
        <title>Genome-scale phylogeny and comparative genomics of the fungal order Sordariales.</title>
        <authorList>
            <person name="Hensen N."/>
            <person name="Bonometti L."/>
            <person name="Westerberg I."/>
            <person name="Brannstrom I.O."/>
            <person name="Guillou S."/>
            <person name="Cros-Aarteil S."/>
            <person name="Calhoun S."/>
            <person name="Haridas S."/>
            <person name="Kuo A."/>
            <person name="Mondo S."/>
            <person name="Pangilinan J."/>
            <person name="Riley R."/>
            <person name="LaButti K."/>
            <person name="Andreopoulos B."/>
            <person name="Lipzen A."/>
            <person name="Chen C."/>
            <person name="Yan M."/>
            <person name="Daum C."/>
            <person name="Ng V."/>
            <person name="Clum A."/>
            <person name="Steindorff A."/>
            <person name="Ohm R.A."/>
            <person name="Martin F."/>
            <person name="Silar P."/>
            <person name="Natvig D.O."/>
            <person name="Lalanne C."/>
            <person name="Gautier V."/>
            <person name="Ament-Velasquez S.L."/>
            <person name="Kruys A."/>
            <person name="Hutchinson M.I."/>
            <person name="Powell A.J."/>
            <person name="Barry K."/>
            <person name="Miller A.N."/>
            <person name="Grigoriev I.V."/>
            <person name="Debuchy R."/>
            <person name="Gladieux P."/>
            <person name="Hiltunen Thoren M."/>
            <person name="Johannesson H."/>
        </authorList>
    </citation>
    <scope>NUCLEOTIDE SEQUENCE</scope>
    <source>
        <strain evidence="4">CBS 560.94</strain>
    </source>
</reference>
<dbReference type="FunFam" id="3.40.640.10:FF:000221">
    <property type="entry name" value="PLP-dependent transferase"/>
    <property type="match status" value="1"/>
</dbReference>
<dbReference type="InterPro" id="IPR015422">
    <property type="entry name" value="PyrdxlP-dep_Trfase_small"/>
</dbReference>
<accession>A0AAE0J145</accession>
<dbReference type="GO" id="GO:0003962">
    <property type="term" value="F:cystathionine gamma-synthase activity"/>
    <property type="evidence" value="ECO:0007669"/>
    <property type="project" value="TreeGrafter"/>
</dbReference>
<dbReference type="Gene3D" id="3.90.1150.10">
    <property type="entry name" value="Aspartate Aminotransferase, domain 1"/>
    <property type="match status" value="1"/>
</dbReference>